<dbReference type="PANTHER" id="PTHR43861:SF6">
    <property type="entry name" value="METHYLTRANSFERASE TYPE 11"/>
    <property type="match status" value="1"/>
</dbReference>
<dbReference type="AlphaFoldDB" id="A0A2W7TPI9"/>
<evidence type="ECO:0000313" key="2">
    <source>
        <dbReference type="Proteomes" id="UP000249177"/>
    </source>
</evidence>
<comment type="caution">
    <text evidence="1">The sequence shown here is derived from an EMBL/GenBank/DDBJ whole genome shotgun (WGS) entry which is preliminary data.</text>
</comment>
<evidence type="ECO:0000313" key="1">
    <source>
        <dbReference type="EMBL" id="PZX92443.1"/>
    </source>
</evidence>
<dbReference type="InterPro" id="IPR029063">
    <property type="entry name" value="SAM-dependent_MTases_sf"/>
</dbReference>
<sequence>MDQFNACKICHNRIELINRKFNLGQCVKCKLIFCLTAYSQEQFVTVYDELYNKENSKYQRHSRIEFDQIVKEQVINIGLNRYRLIKKNILNTNCQSVLEIGSGIGLIGAHIRLKNEQILYTGIELDEEAFLKSQQLKLNTINGDFKEMEKIKGQFDVIMLWEVIEHLQDLKLFLDLAYKKLNYNGKIILSTPNYNKILNYQDREKDQLFQDEPPIHLNFFTAENIKNIFEFHHFANCKIMVKKFPYVELTKKRFYLNCFKALLNSYQGSTIYLEAIKK</sequence>
<organism evidence="1 2">
    <name type="scientific">Flavobacterium aquariorum</name>
    <dbReference type="NCBI Taxonomy" id="2217670"/>
    <lineage>
        <taxon>Bacteria</taxon>
        <taxon>Pseudomonadati</taxon>
        <taxon>Bacteroidota</taxon>
        <taxon>Flavobacteriia</taxon>
        <taxon>Flavobacteriales</taxon>
        <taxon>Flavobacteriaceae</taxon>
        <taxon>Flavobacterium</taxon>
    </lineage>
</organism>
<dbReference type="RefSeq" id="WP_111410950.1">
    <property type="nucleotide sequence ID" value="NZ_QKXH01000010.1"/>
</dbReference>
<keyword evidence="2" id="KW-1185">Reference proteome</keyword>
<reference evidence="1 2" key="1">
    <citation type="submission" date="2018-06" db="EMBL/GenBank/DDBJ databases">
        <title>Flavobacterium sp IMCC34762, genome.</title>
        <authorList>
            <person name="Joung Y."/>
            <person name="Cho J."/>
            <person name="Song J."/>
        </authorList>
    </citation>
    <scope>NUCLEOTIDE SEQUENCE [LARGE SCALE GENOMIC DNA]</scope>
    <source>
        <strain evidence="1 2">IMCC34762</strain>
    </source>
</reference>
<dbReference type="SUPFAM" id="SSF53335">
    <property type="entry name" value="S-adenosyl-L-methionine-dependent methyltransferases"/>
    <property type="match status" value="1"/>
</dbReference>
<protein>
    <recommendedName>
        <fullName evidence="3">Class I SAM-dependent methyltransferase</fullName>
    </recommendedName>
</protein>
<dbReference type="CDD" id="cd02440">
    <property type="entry name" value="AdoMet_MTases"/>
    <property type="match status" value="1"/>
</dbReference>
<dbReference type="Pfam" id="PF13489">
    <property type="entry name" value="Methyltransf_23"/>
    <property type="match status" value="1"/>
</dbReference>
<dbReference type="OrthoDB" id="9815644at2"/>
<gene>
    <name evidence="1" type="ORF">DOS84_15075</name>
</gene>
<evidence type="ECO:0008006" key="3">
    <source>
        <dbReference type="Google" id="ProtNLM"/>
    </source>
</evidence>
<dbReference type="Gene3D" id="3.40.50.150">
    <property type="entry name" value="Vaccinia Virus protein VP39"/>
    <property type="match status" value="1"/>
</dbReference>
<dbReference type="PANTHER" id="PTHR43861">
    <property type="entry name" value="TRANS-ACONITATE 2-METHYLTRANSFERASE-RELATED"/>
    <property type="match status" value="1"/>
</dbReference>
<proteinExistence type="predicted"/>
<accession>A0A2W7TPI9</accession>
<dbReference type="EMBL" id="QKXH01000010">
    <property type="protein sequence ID" value="PZX92443.1"/>
    <property type="molecule type" value="Genomic_DNA"/>
</dbReference>
<name>A0A2W7TPI9_9FLAO</name>
<dbReference type="Proteomes" id="UP000249177">
    <property type="component" value="Unassembled WGS sequence"/>
</dbReference>